<dbReference type="InterPro" id="IPR011051">
    <property type="entry name" value="RmlC_Cupin_sf"/>
</dbReference>
<dbReference type="Gene3D" id="2.60.120.10">
    <property type="entry name" value="Jelly Rolls"/>
    <property type="match status" value="1"/>
</dbReference>
<dbReference type="OrthoDB" id="9793147at2"/>
<evidence type="ECO:0000313" key="2">
    <source>
        <dbReference type="EMBL" id="KAA1424788.1"/>
    </source>
</evidence>
<sequence length="283" mass="31917">MRAHVEMIHEDDYVWHPAELPGGQGEVLEQRFSVDEEDGSSSLMLSFTTDWSRGAGVPHADTEFFVVEGSMEYDGQTMGTWEYIHVPKGVPMAELKVAAGSRLLHWREYGPSTFDLGGERTAPASDEVTITNPADLEWASTIDRTPGPMAPLYIKMLHHNKETDFYTRLIKAPKGWEEPRLPHHPVFEEFFTLEGRTASVHGDSTAGTYAFRPAWIKHGHYETLEDTIWILRCDGVLVNLYSTDTWIDWGGTAENYDPETQSPIPSTLPVRSRKTGPWDPKLA</sequence>
<proteinExistence type="predicted"/>
<dbReference type="EMBL" id="VDFQ02000001">
    <property type="protein sequence ID" value="KAA1424788.1"/>
    <property type="molecule type" value="Genomic_DNA"/>
</dbReference>
<dbReference type="Proteomes" id="UP000307768">
    <property type="component" value="Unassembled WGS sequence"/>
</dbReference>
<gene>
    <name evidence="2" type="ORF">FE697_002415</name>
</gene>
<name>A0A5Q6S344_9ACTN</name>
<protein>
    <submittedName>
        <fullName evidence="2">DUF4437 domain-containing protein</fullName>
    </submittedName>
</protein>
<reference evidence="2 3" key="1">
    <citation type="submission" date="2019-09" db="EMBL/GenBank/DDBJ databases">
        <title>Mumia zhuanghuii sp. nov. isolated from the intestinal contents of plateau pika (Ochotona curzoniae) in the Qinghai-Tibet plateau of China.</title>
        <authorList>
            <person name="Tian Z."/>
        </authorList>
    </citation>
    <scope>NUCLEOTIDE SEQUENCE [LARGE SCALE GENOMIC DNA]</scope>
    <source>
        <strain evidence="3">350</strain>
    </source>
</reference>
<dbReference type="InterPro" id="IPR014710">
    <property type="entry name" value="RmlC-like_jellyroll"/>
</dbReference>
<dbReference type="AlphaFoldDB" id="A0A5Q6S344"/>
<dbReference type="RefSeq" id="WP_149767913.1">
    <property type="nucleotide sequence ID" value="NZ_VDFQ02000001.1"/>
</dbReference>
<comment type="caution">
    <text evidence="2">The sequence shown here is derived from an EMBL/GenBank/DDBJ whole genome shotgun (WGS) entry which is preliminary data.</text>
</comment>
<evidence type="ECO:0000256" key="1">
    <source>
        <dbReference type="SAM" id="MobiDB-lite"/>
    </source>
</evidence>
<feature type="region of interest" description="Disordered" evidence="1">
    <location>
        <begin position="257"/>
        <end position="283"/>
    </location>
</feature>
<organism evidence="2 3">
    <name type="scientific">Mumia zhuanghuii</name>
    <dbReference type="NCBI Taxonomy" id="2585211"/>
    <lineage>
        <taxon>Bacteria</taxon>
        <taxon>Bacillati</taxon>
        <taxon>Actinomycetota</taxon>
        <taxon>Actinomycetes</taxon>
        <taxon>Propionibacteriales</taxon>
        <taxon>Nocardioidaceae</taxon>
        <taxon>Mumia</taxon>
    </lineage>
</organism>
<dbReference type="SUPFAM" id="SSF51182">
    <property type="entry name" value="RmlC-like cupins"/>
    <property type="match status" value="2"/>
</dbReference>
<evidence type="ECO:0000313" key="3">
    <source>
        <dbReference type="Proteomes" id="UP000307768"/>
    </source>
</evidence>
<dbReference type="Pfam" id="PF14499">
    <property type="entry name" value="DUF4437"/>
    <property type="match status" value="1"/>
</dbReference>
<dbReference type="InterPro" id="IPR028013">
    <property type="entry name" value="DUF4437"/>
</dbReference>
<accession>A0A5Q6S344</accession>